<reference evidence="2 3" key="1">
    <citation type="journal article" date="2020" name="bioRxiv">
        <title>Sequence and annotation of 42 cannabis genomes reveals extensive copy number variation in cannabinoid synthesis and pathogen resistance genes.</title>
        <authorList>
            <person name="Mckernan K.J."/>
            <person name="Helbert Y."/>
            <person name="Kane L.T."/>
            <person name="Ebling H."/>
            <person name="Zhang L."/>
            <person name="Liu B."/>
            <person name="Eaton Z."/>
            <person name="Mclaughlin S."/>
            <person name="Kingan S."/>
            <person name="Baybayan P."/>
            <person name="Concepcion G."/>
            <person name="Jordan M."/>
            <person name="Riva A."/>
            <person name="Barbazuk W."/>
            <person name="Harkins T."/>
        </authorList>
    </citation>
    <scope>NUCLEOTIDE SEQUENCE [LARGE SCALE GENOMIC DNA]</scope>
    <source>
        <strain evidence="3">cv. Jamaican Lion 4</strain>
        <tissue evidence="2">Leaf</tissue>
    </source>
</reference>
<feature type="chain" id="PRO_5029576743" evidence="1">
    <location>
        <begin position="24"/>
        <end position="277"/>
    </location>
</feature>
<dbReference type="EMBL" id="JAATIQ010000044">
    <property type="protein sequence ID" value="KAF4394636.1"/>
    <property type="molecule type" value="Genomic_DNA"/>
</dbReference>
<sequence length="277" mass="30829">MEILRPTVIVVLLVLHCVEDLFSMHLDMAPILCIQKVSPFWGDKAQLKVPAGLLTVSFLENVNKFQNPFRRPVATTVFLIGPSSSDRVIKTRSMDTILGVQELEIPEIADSMEQCHEHYSSPGATDTIRSEFQQEFSAWLDVANKVTQEVSIGKNPSPPILRSNIVQNLDMINVNSDGSPMAVLDVVAFVDAFCSSSRYIIDFLVLTNNTIQNSSNSINTWTLSTFERFATTLGSMFSDLSTEFHFVGTEPDSTFKRAKSVNPCVLCILKPLTTQDF</sequence>
<evidence type="ECO:0000313" key="2">
    <source>
        <dbReference type="EMBL" id="KAF4394636.1"/>
    </source>
</evidence>
<evidence type="ECO:0000256" key="1">
    <source>
        <dbReference type="SAM" id="SignalP"/>
    </source>
</evidence>
<name>A0A7J6HH62_CANSA</name>
<dbReference type="AlphaFoldDB" id="A0A7J6HH62"/>
<accession>A0A7J6HH62</accession>
<proteinExistence type="predicted"/>
<gene>
    <name evidence="2" type="ORF">G4B88_009886</name>
</gene>
<organism evidence="2 3">
    <name type="scientific">Cannabis sativa</name>
    <name type="common">Hemp</name>
    <name type="synonym">Marijuana</name>
    <dbReference type="NCBI Taxonomy" id="3483"/>
    <lineage>
        <taxon>Eukaryota</taxon>
        <taxon>Viridiplantae</taxon>
        <taxon>Streptophyta</taxon>
        <taxon>Embryophyta</taxon>
        <taxon>Tracheophyta</taxon>
        <taxon>Spermatophyta</taxon>
        <taxon>Magnoliopsida</taxon>
        <taxon>eudicotyledons</taxon>
        <taxon>Gunneridae</taxon>
        <taxon>Pentapetalae</taxon>
        <taxon>rosids</taxon>
        <taxon>fabids</taxon>
        <taxon>Rosales</taxon>
        <taxon>Cannabaceae</taxon>
        <taxon>Cannabis</taxon>
    </lineage>
</organism>
<feature type="signal peptide" evidence="1">
    <location>
        <begin position="1"/>
        <end position="23"/>
    </location>
</feature>
<dbReference type="Proteomes" id="UP000583929">
    <property type="component" value="Unassembled WGS sequence"/>
</dbReference>
<keyword evidence="3" id="KW-1185">Reference proteome</keyword>
<protein>
    <submittedName>
        <fullName evidence="2">Uncharacterized protein</fullName>
    </submittedName>
</protein>
<comment type="caution">
    <text evidence="2">The sequence shown here is derived from an EMBL/GenBank/DDBJ whole genome shotgun (WGS) entry which is preliminary data.</text>
</comment>
<evidence type="ECO:0000313" key="3">
    <source>
        <dbReference type="Proteomes" id="UP000583929"/>
    </source>
</evidence>
<keyword evidence="1" id="KW-0732">Signal</keyword>